<dbReference type="GO" id="GO:0003677">
    <property type="term" value="F:DNA binding"/>
    <property type="evidence" value="ECO:0007669"/>
    <property type="project" value="InterPro"/>
</dbReference>
<dbReference type="GO" id="GO:0009036">
    <property type="term" value="F:type II site-specific deoxyribonuclease activity"/>
    <property type="evidence" value="ECO:0007669"/>
    <property type="project" value="InterPro"/>
</dbReference>
<sequence length="199" mass="22869">MNKGIENIPQKIRDLYEIHEWKHAVAVLSRDFPQEWNDILYVLENFRLLRSSILKPGGRKSPISERIDGMFAARGWKERRFETSIHVDDESHDSPTHNVDYYKNKVAVETEWNNKDPFYDRDLNNFRLLHQLDVISVGVIITRADSLQDIFKRLGPKIARKYGAATTHMSKLIPKMDGGGAGGCPVLAFGITKNLYVED</sequence>
<dbReference type="Proteomes" id="UP000317778">
    <property type="component" value="Unassembled WGS sequence"/>
</dbReference>
<protein>
    <submittedName>
        <fullName evidence="1">Restriction endonuclease</fullName>
    </submittedName>
</protein>
<dbReference type="AlphaFoldDB" id="A0A532V8B6"/>
<keyword evidence="1" id="KW-0378">Hydrolase</keyword>
<accession>A0A532V8B6</accession>
<comment type="caution">
    <text evidence="1">The sequence shown here is derived from an EMBL/GenBank/DDBJ whole genome shotgun (WGS) entry which is preliminary data.</text>
</comment>
<keyword evidence="1" id="KW-0540">Nuclease</keyword>
<dbReference type="InterPro" id="IPR011335">
    <property type="entry name" value="Restrct_endonuc-II-like"/>
</dbReference>
<dbReference type="InterPro" id="IPR011338">
    <property type="entry name" value="BamHI/BglII/BstY"/>
</dbReference>
<keyword evidence="1" id="KW-0255">Endonuclease</keyword>
<evidence type="ECO:0000313" key="2">
    <source>
        <dbReference type="Proteomes" id="UP000317778"/>
    </source>
</evidence>
<dbReference type="SUPFAM" id="SSF52980">
    <property type="entry name" value="Restriction endonuclease-like"/>
    <property type="match status" value="1"/>
</dbReference>
<dbReference type="GO" id="GO:0009307">
    <property type="term" value="P:DNA restriction-modification system"/>
    <property type="evidence" value="ECO:0007669"/>
    <property type="project" value="InterPro"/>
</dbReference>
<dbReference type="InterPro" id="IPR015278">
    <property type="entry name" value="BglII-like"/>
</dbReference>
<gene>
    <name evidence="1" type="ORF">CEE36_03590</name>
</gene>
<proteinExistence type="predicted"/>
<dbReference type="EMBL" id="NJBO01000004">
    <property type="protein sequence ID" value="TKJ43428.1"/>
    <property type="molecule type" value="Genomic_DNA"/>
</dbReference>
<dbReference type="GO" id="GO:0000287">
    <property type="term" value="F:magnesium ion binding"/>
    <property type="evidence" value="ECO:0007669"/>
    <property type="project" value="InterPro"/>
</dbReference>
<evidence type="ECO:0000313" key="1">
    <source>
        <dbReference type="EMBL" id="TKJ43428.1"/>
    </source>
</evidence>
<dbReference type="Pfam" id="PF09195">
    <property type="entry name" value="Endonuc-BglII"/>
    <property type="match status" value="1"/>
</dbReference>
<organism evidence="1 2">
    <name type="scientific">candidate division TA06 bacterium B3_TA06</name>
    <dbReference type="NCBI Taxonomy" id="2012487"/>
    <lineage>
        <taxon>Bacteria</taxon>
        <taxon>Bacteria division TA06</taxon>
    </lineage>
</organism>
<reference evidence="1 2" key="1">
    <citation type="submission" date="2017-06" db="EMBL/GenBank/DDBJ databases">
        <title>Novel microbial phyla capable of carbon fixation and sulfur reduction in deep-sea sediments.</title>
        <authorList>
            <person name="Huang J."/>
            <person name="Baker B."/>
            <person name="Wang Y."/>
        </authorList>
    </citation>
    <scope>NUCLEOTIDE SEQUENCE [LARGE SCALE GENOMIC DNA]</scope>
    <source>
        <strain evidence="1">B3_TA06</strain>
    </source>
</reference>
<dbReference type="Gene3D" id="3.40.91.20">
    <property type="match status" value="1"/>
</dbReference>
<name>A0A532V8B6_UNCT6</name>